<feature type="compositionally biased region" description="Low complexity" evidence="1">
    <location>
        <begin position="71"/>
        <end position="81"/>
    </location>
</feature>
<feature type="compositionally biased region" description="Basic and acidic residues" evidence="1">
    <location>
        <begin position="1"/>
        <end position="11"/>
    </location>
</feature>
<accession>A0ABT0YYC2</accession>
<dbReference type="Pfam" id="PF12244">
    <property type="entry name" value="DUF3606"/>
    <property type="match status" value="1"/>
</dbReference>
<evidence type="ECO:0000313" key="2">
    <source>
        <dbReference type="EMBL" id="MCM5682833.1"/>
    </source>
</evidence>
<organism evidence="2 3">
    <name type="scientific">Caldimonas mangrovi</name>
    <dbReference type="NCBI Taxonomy" id="2944811"/>
    <lineage>
        <taxon>Bacteria</taxon>
        <taxon>Pseudomonadati</taxon>
        <taxon>Pseudomonadota</taxon>
        <taxon>Betaproteobacteria</taxon>
        <taxon>Burkholderiales</taxon>
        <taxon>Sphaerotilaceae</taxon>
        <taxon>Caldimonas</taxon>
    </lineage>
</organism>
<dbReference type="InterPro" id="IPR022037">
    <property type="entry name" value="DUF3606"/>
</dbReference>
<dbReference type="RefSeq" id="WP_251781374.1">
    <property type="nucleotide sequence ID" value="NZ_JAMKFE010000024.1"/>
</dbReference>
<reference evidence="2" key="1">
    <citation type="submission" date="2022-05" db="EMBL/GenBank/DDBJ databases">
        <title>Schlegelella sp. nov., isolated from mangrove soil.</title>
        <authorList>
            <person name="Liu Y."/>
            <person name="Ge X."/>
            <person name="Liu W."/>
        </authorList>
    </citation>
    <scope>NUCLEOTIDE SEQUENCE</scope>
    <source>
        <strain evidence="2">S2-27</strain>
    </source>
</reference>
<gene>
    <name evidence="2" type="ORF">M8A51_25165</name>
</gene>
<comment type="caution">
    <text evidence="2">The sequence shown here is derived from an EMBL/GenBank/DDBJ whole genome shotgun (WGS) entry which is preliminary data.</text>
</comment>
<evidence type="ECO:0000313" key="3">
    <source>
        <dbReference type="Proteomes" id="UP001165541"/>
    </source>
</evidence>
<keyword evidence="3" id="KW-1185">Reference proteome</keyword>
<name>A0ABT0YYC2_9BURK</name>
<dbReference type="Proteomes" id="UP001165541">
    <property type="component" value="Unassembled WGS sequence"/>
</dbReference>
<proteinExistence type="predicted"/>
<dbReference type="EMBL" id="JAMKFE010000024">
    <property type="protein sequence ID" value="MCM5682833.1"/>
    <property type="molecule type" value="Genomic_DNA"/>
</dbReference>
<feature type="region of interest" description="Disordered" evidence="1">
    <location>
        <begin position="1"/>
        <end position="88"/>
    </location>
</feature>
<evidence type="ECO:0000256" key="1">
    <source>
        <dbReference type="SAM" id="MobiDB-lite"/>
    </source>
</evidence>
<feature type="compositionally biased region" description="Acidic residues" evidence="1">
    <location>
        <begin position="35"/>
        <end position="46"/>
    </location>
</feature>
<sequence>MERRHGREPAKRRGASGPGLWLDEKESHAPAPVDMGEESVAGEEDPGASMDTAMATGNTRPGGTDPGSGLPGPAAAEAGAADADDELRGFEPLDRGRIHLLDPLEVKFWCRELNCSAPELKDTVTKVGTHTAAVREALHKKKPS</sequence>
<protein>
    <submittedName>
        <fullName evidence="2">DUF3606 domain-containing protein</fullName>
    </submittedName>
</protein>